<evidence type="ECO:0000259" key="12">
    <source>
        <dbReference type="PROSITE" id="PS50262"/>
    </source>
</evidence>
<keyword evidence="3 9" id="KW-0812">Transmembrane</keyword>
<feature type="region of interest" description="Disordered" evidence="10">
    <location>
        <begin position="358"/>
        <end position="391"/>
    </location>
</feature>
<evidence type="ECO:0000256" key="8">
    <source>
        <dbReference type="ARBA" id="ARBA00023224"/>
    </source>
</evidence>
<dbReference type="PANTHER" id="PTHR22750">
    <property type="entry name" value="G-PROTEIN COUPLED RECEPTOR"/>
    <property type="match status" value="1"/>
</dbReference>
<sequence>MHSGQGSGLEKLQLQERNQEGRRDVGLLQAMEQQHSPGHRVTKAMDLELLGWILGVGSLLIISTNLLVAAALILLIRRRGGQSWCFVLNLALADALVGVAITGVAATAVTARTTQTHKTKCLMCMAFVTSPTAASILTMFLISLDRYVAIKFPLRYSWISGPRTTAGALSVLWLLSFMVGFLPGMVHQMQQSQYDGNCTFFSVIQPKAIILVFCTCFFPVLSVFIYFYLDILKIACGHQRQIRRARQAGSAMPPHNRFGCHLKALRTVALLVGCFVLSWSPFFIVSVVQVLCQACTLYSLIEKDLWLLGLSNSLINPLVYAFWQREVRQELCAMCGRLTHAAPLSAFRGCTEHNLPTESSGVRGSLTPALPQSLRGEEHRTSTEVTASTSF</sequence>
<keyword evidence="4 11" id="KW-1133">Transmembrane helix</keyword>
<feature type="transmembrane region" description="Helical" evidence="11">
    <location>
        <begin position="208"/>
        <end position="229"/>
    </location>
</feature>
<dbReference type="Proteomes" id="UP000034805">
    <property type="component" value="Unassembled WGS sequence"/>
</dbReference>
<dbReference type="AlphaFoldDB" id="A0A0P7VKS9"/>
<feature type="domain" description="G-protein coupled receptors family 1 profile" evidence="12">
    <location>
        <begin position="64"/>
        <end position="320"/>
    </location>
</feature>
<comment type="subcellular location">
    <subcellularLocation>
        <location evidence="1">Cell membrane</location>
        <topology evidence="1">Multi-pass membrane protein</topology>
    </subcellularLocation>
</comment>
<comment type="caution">
    <text evidence="13">The sequence shown here is derived from an EMBL/GenBank/DDBJ whole genome shotgun (WGS) entry which is preliminary data.</text>
</comment>
<protein>
    <submittedName>
        <fullName evidence="13">Glucose-dependent insulinotropic receptor-like</fullName>
    </submittedName>
</protein>
<keyword evidence="7 9" id="KW-0675">Receptor</keyword>
<evidence type="ECO:0000256" key="11">
    <source>
        <dbReference type="SAM" id="Phobius"/>
    </source>
</evidence>
<organism evidence="13 14">
    <name type="scientific">Scleropages formosus</name>
    <name type="common">Asian bonytongue</name>
    <name type="synonym">Osteoglossum formosum</name>
    <dbReference type="NCBI Taxonomy" id="113540"/>
    <lineage>
        <taxon>Eukaryota</taxon>
        <taxon>Metazoa</taxon>
        <taxon>Chordata</taxon>
        <taxon>Craniata</taxon>
        <taxon>Vertebrata</taxon>
        <taxon>Euteleostomi</taxon>
        <taxon>Actinopterygii</taxon>
        <taxon>Neopterygii</taxon>
        <taxon>Teleostei</taxon>
        <taxon>Osteoglossocephala</taxon>
        <taxon>Osteoglossomorpha</taxon>
        <taxon>Osteoglossiformes</taxon>
        <taxon>Osteoglossidae</taxon>
        <taxon>Scleropages</taxon>
    </lineage>
</organism>
<evidence type="ECO:0000256" key="10">
    <source>
        <dbReference type="SAM" id="MobiDB-lite"/>
    </source>
</evidence>
<dbReference type="SUPFAM" id="SSF81321">
    <property type="entry name" value="Family A G protein-coupled receptor-like"/>
    <property type="match status" value="1"/>
</dbReference>
<reference evidence="13 14" key="1">
    <citation type="submission" date="2015-08" db="EMBL/GenBank/DDBJ databases">
        <title>The genome of the Asian arowana (Scleropages formosus).</title>
        <authorList>
            <person name="Tan M.H."/>
            <person name="Gan H.M."/>
            <person name="Croft L.J."/>
            <person name="Austin C.M."/>
        </authorList>
    </citation>
    <scope>NUCLEOTIDE SEQUENCE [LARGE SCALE GENOMIC DNA]</scope>
    <source>
        <strain evidence="13">Aro1</strain>
    </source>
</reference>
<gene>
    <name evidence="13" type="ORF">Z043_104224</name>
</gene>
<dbReference type="InterPro" id="IPR000276">
    <property type="entry name" value="GPCR_Rhodpsn"/>
</dbReference>
<evidence type="ECO:0000313" key="13">
    <source>
        <dbReference type="EMBL" id="KPP76439.1"/>
    </source>
</evidence>
<evidence type="ECO:0000256" key="2">
    <source>
        <dbReference type="ARBA" id="ARBA00022475"/>
    </source>
</evidence>
<feature type="transmembrane region" description="Helical" evidence="11">
    <location>
        <begin position="268"/>
        <end position="292"/>
    </location>
</feature>
<dbReference type="PRINTS" id="PR00237">
    <property type="entry name" value="GPCRRHODOPSN"/>
</dbReference>
<proteinExistence type="inferred from homology"/>
<evidence type="ECO:0000256" key="1">
    <source>
        <dbReference type="ARBA" id="ARBA00004651"/>
    </source>
</evidence>
<dbReference type="PROSITE" id="PS00237">
    <property type="entry name" value="G_PROTEIN_RECEP_F1_1"/>
    <property type="match status" value="1"/>
</dbReference>
<evidence type="ECO:0000256" key="3">
    <source>
        <dbReference type="ARBA" id="ARBA00022692"/>
    </source>
</evidence>
<keyword evidence="8 9" id="KW-0807">Transducer</keyword>
<dbReference type="GO" id="GO:0004930">
    <property type="term" value="F:G protein-coupled receptor activity"/>
    <property type="evidence" value="ECO:0007669"/>
    <property type="project" value="UniProtKB-KW"/>
</dbReference>
<evidence type="ECO:0000313" key="14">
    <source>
        <dbReference type="Proteomes" id="UP000034805"/>
    </source>
</evidence>
<dbReference type="GO" id="GO:0005886">
    <property type="term" value="C:plasma membrane"/>
    <property type="evidence" value="ECO:0007669"/>
    <property type="project" value="UniProtKB-SubCell"/>
</dbReference>
<accession>A0A0P7VKS9</accession>
<evidence type="ECO:0000256" key="6">
    <source>
        <dbReference type="ARBA" id="ARBA00023136"/>
    </source>
</evidence>
<comment type="similarity">
    <text evidence="9">Belongs to the G-protein coupled receptor 1 family.</text>
</comment>
<keyword evidence="5 9" id="KW-0297">G-protein coupled receptor</keyword>
<name>A0A0P7VKS9_SCLFO</name>
<feature type="transmembrane region" description="Helical" evidence="11">
    <location>
        <begin position="164"/>
        <end position="187"/>
    </location>
</feature>
<evidence type="ECO:0000256" key="9">
    <source>
        <dbReference type="RuleBase" id="RU000688"/>
    </source>
</evidence>
<dbReference type="Gene3D" id="1.20.1070.10">
    <property type="entry name" value="Rhodopsin 7-helix transmembrane proteins"/>
    <property type="match status" value="1"/>
</dbReference>
<feature type="transmembrane region" description="Helical" evidence="11">
    <location>
        <begin position="49"/>
        <end position="74"/>
    </location>
</feature>
<dbReference type="PROSITE" id="PS50262">
    <property type="entry name" value="G_PROTEIN_RECEP_F1_2"/>
    <property type="match status" value="1"/>
</dbReference>
<feature type="transmembrane region" description="Helical" evidence="11">
    <location>
        <begin position="121"/>
        <end position="144"/>
    </location>
</feature>
<dbReference type="STRING" id="113540.ENSSFOP00015015195"/>
<keyword evidence="2" id="KW-1003">Cell membrane</keyword>
<dbReference type="EMBL" id="JARO02001115">
    <property type="protein sequence ID" value="KPP76439.1"/>
    <property type="molecule type" value="Genomic_DNA"/>
</dbReference>
<evidence type="ECO:0000256" key="4">
    <source>
        <dbReference type="ARBA" id="ARBA00022989"/>
    </source>
</evidence>
<dbReference type="InterPro" id="IPR017452">
    <property type="entry name" value="GPCR_Rhodpsn_7TM"/>
</dbReference>
<feature type="transmembrane region" description="Helical" evidence="11">
    <location>
        <begin position="304"/>
        <end position="323"/>
    </location>
</feature>
<evidence type="ECO:0000256" key="7">
    <source>
        <dbReference type="ARBA" id="ARBA00023170"/>
    </source>
</evidence>
<feature type="transmembrane region" description="Helical" evidence="11">
    <location>
        <begin position="86"/>
        <end position="109"/>
    </location>
</feature>
<dbReference type="Pfam" id="PF00001">
    <property type="entry name" value="7tm_1"/>
    <property type="match status" value="1"/>
</dbReference>
<keyword evidence="6 11" id="KW-0472">Membrane</keyword>
<evidence type="ECO:0000256" key="5">
    <source>
        <dbReference type="ARBA" id="ARBA00023040"/>
    </source>
</evidence>